<feature type="non-terminal residue" evidence="2">
    <location>
        <position position="856"/>
    </location>
</feature>
<protein>
    <submittedName>
        <fullName evidence="2">Peptidase family c78 protein</fullName>
    </submittedName>
</protein>
<feature type="region of interest" description="Disordered" evidence="1">
    <location>
        <begin position="133"/>
        <end position="159"/>
    </location>
</feature>
<organism evidence="2 3">
    <name type="scientific">Cystoisospora suis</name>
    <dbReference type="NCBI Taxonomy" id="483139"/>
    <lineage>
        <taxon>Eukaryota</taxon>
        <taxon>Sar</taxon>
        <taxon>Alveolata</taxon>
        <taxon>Apicomplexa</taxon>
        <taxon>Conoidasida</taxon>
        <taxon>Coccidia</taxon>
        <taxon>Eucoccidiorida</taxon>
        <taxon>Eimeriorina</taxon>
        <taxon>Sarcocystidae</taxon>
        <taxon>Cystoisospora</taxon>
    </lineage>
</organism>
<feature type="region of interest" description="Disordered" evidence="1">
    <location>
        <begin position="735"/>
        <end position="773"/>
    </location>
</feature>
<name>A0A2C6KT09_9APIC</name>
<feature type="compositionally biased region" description="Basic and acidic residues" evidence="1">
    <location>
        <begin position="144"/>
        <end position="159"/>
    </location>
</feature>
<gene>
    <name evidence="2" type="ORF">CSUI_006587</name>
</gene>
<feature type="region of interest" description="Disordered" evidence="1">
    <location>
        <begin position="355"/>
        <end position="395"/>
    </location>
</feature>
<dbReference type="AlphaFoldDB" id="A0A2C6KT09"/>
<evidence type="ECO:0000256" key="1">
    <source>
        <dbReference type="SAM" id="MobiDB-lite"/>
    </source>
</evidence>
<comment type="caution">
    <text evidence="2">The sequence shown here is derived from an EMBL/GenBank/DDBJ whole genome shotgun (WGS) entry which is preliminary data.</text>
</comment>
<dbReference type="VEuPathDB" id="ToxoDB:CSUI_006587"/>
<feature type="region of interest" description="Disordered" evidence="1">
    <location>
        <begin position="444"/>
        <end position="476"/>
    </location>
</feature>
<feature type="compositionally biased region" description="Basic and acidic residues" evidence="1">
    <location>
        <begin position="456"/>
        <end position="476"/>
    </location>
</feature>
<dbReference type="EMBL" id="MIGC01003351">
    <property type="protein sequence ID" value="PHJ19588.1"/>
    <property type="molecule type" value="Genomic_DNA"/>
</dbReference>
<accession>A0A2C6KT09</accession>
<proteinExistence type="predicted"/>
<dbReference type="GeneID" id="94429954"/>
<sequence>MRTSNSRHLPSSSSPLVARFDWRVASLLRQLHAQILGEGTSSSSSLISPTLFSILIGVQSPDSSFLVLSSFRLPHTEELLLKSTALSSSSRSLSPLEEALCRDLLTLSSLLPRGLQILGLLFHNASSLSSEKNFSSLQSTPGPDGEKKAEGGKEGKKKEHYDHVAGKNVHAFSPLSGVSLLKKCVDLLNQTEDLGFCLDFPRGEGKRYGGCKRKTQHGGEEEKDFFCLLGRLPSSSSSSSLSSSSMSDGVDAEEQQLRIKESIVDACLATPSSTDAIPWIFSTVLFSSLNKSFTSSSSSSSLSCSLPFPKISVEDGASILKTEKSVFLRSQITFEFSFDLPYAVKKRVEPGRCDGCGKNGWKRQDGERDEGSSGRTDKLIDKHEGRDNEEAVSAEGEDLEDFLVEMSPSLGEEILHQLRRQEEMITKSPKSLFFCMPNGVYVHPTGDDLEEEDEMDVRKRDDEKRKKPSKKDDETPHTLWSAVCTAAKKCGSSVAISSSSPANNSSLSLPWFEQEKNNTSTTSTQKTLSSSSSSIPFSLSSLSVLPIPAFLNSVSLLEYGSETRSYDDRSPPLPSDSECMYTPVRCTTTYPSSPPSDKNRRGKNDSFKSLAAVGMESKLDVCIFMPGSASLTSVANALRFAFLCQIRQLGLEIASSIICRNERKEEEQHQGDIIMMNGENLISGVSPAQAAGEVIFSSNFPDVSEDPSLLFSFPLLPRFLSPLSPSFCHNDQDSLQLQGDREKKSKTTSSSRGNCSGVTTPQGEKTSSQTRLNGTESDLSSLYQSITSTTGLISLNFSLIRTLHACHPFVLGGYLHSRTLRRRWIEVIGNGKISPALRPSAVVPWNECERYASGKL</sequence>
<feature type="compositionally biased region" description="Basic and acidic residues" evidence="1">
    <location>
        <begin position="362"/>
        <end position="389"/>
    </location>
</feature>
<keyword evidence="3" id="KW-1185">Reference proteome</keyword>
<reference evidence="2 3" key="1">
    <citation type="journal article" date="2017" name="Int. J. Parasitol.">
        <title>The genome of the protozoan parasite Cystoisospora suis and a reverse vaccinology approach to identify vaccine candidates.</title>
        <authorList>
            <person name="Palmieri N."/>
            <person name="Shrestha A."/>
            <person name="Ruttkowski B."/>
            <person name="Beck T."/>
            <person name="Vogl C."/>
            <person name="Tomley F."/>
            <person name="Blake D.P."/>
            <person name="Joachim A."/>
        </authorList>
    </citation>
    <scope>NUCLEOTIDE SEQUENCE [LARGE SCALE GENOMIC DNA]</scope>
    <source>
        <strain evidence="2 3">Wien I</strain>
    </source>
</reference>
<evidence type="ECO:0000313" key="3">
    <source>
        <dbReference type="Proteomes" id="UP000221165"/>
    </source>
</evidence>
<dbReference type="RefSeq" id="XP_067921286.1">
    <property type="nucleotide sequence ID" value="XM_068066743.1"/>
</dbReference>
<feature type="compositionally biased region" description="Polar residues" evidence="1">
    <location>
        <begin position="752"/>
        <end position="773"/>
    </location>
</feature>
<evidence type="ECO:0000313" key="2">
    <source>
        <dbReference type="EMBL" id="PHJ19588.1"/>
    </source>
</evidence>
<dbReference type="Proteomes" id="UP000221165">
    <property type="component" value="Unassembled WGS sequence"/>
</dbReference>
<dbReference type="OrthoDB" id="417506at2759"/>